<comment type="caution">
    <text evidence="1">The sequence shown here is derived from an EMBL/GenBank/DDBJ whole genome shotgun (WGS) entry which is preliminary data.</text>
</comment>
<accession>A0ABX0UNV9</accession>
<gene>
    <name evidence="1" type="ORF">FHS68_003858</name>
</gene>
<keyword evidence="2" id="KW-1185">Reference proteome</keyword>
<evidence type="ECO:0000313" key="1">
    <source>
        <dbReference type="EMBL" id="NIJ54676.1"/>
    </source>
</evidence>
<protein>
    <submittedName>
        <fullName evidence="1">Uncharacterized protein</fullName>
    </submittedName>
</protein>
<organism evidence="1 2">
    <name type="scientific">Dyadobacter arcticus</name>
    <dbReference type="NCBI Taxonomy" id="1078754"/>
    <lineage>
        <taxon>Bacteria</taxon>
        <taxon>Pseudomonadati</taxon>
        <taxon>Bacteroidota</taxon>
        <taxon>Cytophagia</taxon>
        <taxon>Cytophagales</taxon>
        <taxon>Spirosomataceae</taxon>
        <taxon>Dyadobacter</taxon>
    </lineage>
</organism>
<name>A0ABX0UNV9_9BACT</name>
<dbReference type="EMBL" id="JAASQJ010000003">
    <property type="protein sequence ID" value="NIJ54676.1"/>
    <property type="molecule type" value="Genomic_DNA"/>
</dbReference>
<dbReference type="Proteomes" id="UP001179181">
    <property type="component" value="Unassembled WGS sequence"/>
</dbReference>
<reference evidence="1 2" key="1">
    <citation type="submission" date="2020-03" db="EMBL/GenBank/DDBJ databases">
        <title>Genomic Encyclopedia of Type Strains, Phase IV (KMG-IV): sequencing the most valuable type-strain genomes for metagenomic binning, comparative biology and taxonomic classification.</title>
        <authorList>
            <person name="Goeker M."/>
        </authorList>
    </citation>
    <scope>NUCLEOTIDE SEQUENCE [LARGE SCALE GENOMIC DNA]</scope>
    <source>
        <strain evidence="1 2">DSM 102865</strain>
    </source>
</reference>
<evidence type="ECO:0000313" key="2">
    <source>
        <dbReference type="Proteomes" id="UP001179181"/>
    </source>
</evidence>
<proteinExistence type="predicted"/>
<sequence>MAFKAAAKTILTSALAPEIPPLETSKIPSTRLALFNSSILNSSINSSATELPLSGFQLWISTLYASLDYAILGRWLAYALVL</sequence>